<organism evidence="10 11">
    <name type="scientific">Nonomuraea monospora</name>
    <dbReference type="NCBI Taxonomy" id="568818"/>
    <lineage>
        <taxon>Bacteria</taxon>
        <taxon>Bacillati</taxon>
        <taxon>Actinomycetota</taxon>
        <taxon>Actinomycetes</taxon>
        <taxon>Streptosporangiales</taxon>
        <taxon>Streptosporangiaceae</taxon>
        <taxon>Nonomuraea</taxon>
    </lineage>
</organism>
<accession>A0ABN3CMX5</accession>
<comment type="caution">
    <text evidence="10">The sequence shown here is derived from an EMBL/GenBank/DDBJ whole genome shotgun (WGS) entry which is preliminary data.</text>
</comment>
<dbReference type="EMBL" id="BAAAQX010000017">
    <property type="protein sequence ID" value="GAA2210776.1"/>
    <property type="molecule type" value="Genomic_DNA"/>
</dbReference>
<keyword evidence="5" id="KW-0521">NADP</keyword>
<evidence type="ECO:0000256" key="6">
    <source>
        <dbReference type="ARBA" id="ARBA00023002"/>
    </source>
</evidence>
<sequence>MPDDHTTTAPATVVDVRFPAGGTVPVEVLIGQMSGEHQGGREPQAGDRLCGREHQVDDEPLGRAPQAGGGLLDREHQARGEFLGREHQARGELLDRDRHAGGGLGGRELQVGDERVREFLAAFGRRLLRPALARRHPELGSLGFFLRPSELARTVEGLAGEHVRVPRGLIFHIPPANVDTVFVYSWALSALMGNRNIVRLSHRSGIVAETILETLHEALADADPVIAATQRVISYDRSEVITAALSAACDLRVVWGGDGAVRDIRRHPLAPHARDLTFPDRSSFAVVRAAAWLCAPRAARVTVAEGFVNDTYWFDQAACSSPRTVFWVGSEGDCDAARADFTAHVARAVTVRGWGVDAAMAVEKRVSTYGLAADGLAESIEFHGNALAVVHLSAAASAPRRWLGAGTFAHARLNALGDLVSLVERRDQTMTHFGFGQGELEELARGLAGRGVDRMVPVGSALSFHRVWDGVDLPAEFTRLVTVIR</sequence>
<evidence type="ECO:0000313" key="11">
    <source>
        <dbReference type="Proteomes" id="UP001499843"/>
    </source>
</evidence>
<dbReference type="SUPFAM" id="SSF53720">
    <property type="entry name" value="ALDH-like"/>
    <property type="match status" value="1"/>
</dbReference>
<proteinExistence type="inferred from homology"/>
<dbReference type="EC" id="1.2.1.50" evidence="4"/>
<gene>
    <name evidence="10" type="ORF">GCM10009850_062350</name>
</gene>
<evidence type="ECO:0000256" key="1">
    <source>
        <dbReference type="ARBA" id="ARBA00003277"/>
    </source>
</evidence>
<evidence type="ECO:0000256" key="2">
    <source>
        <dbReference type="ARBA" id="ARBA00004908"/>
    </source>
</evidence>
<dbReference type="InterPro" id="IPR016161">
    <property type="entry name" value="Ald_DH/histidinol_DH"/>
</dbReference>
<evidence type="ECO:0000256" key="9">
    <source>
        <dbReference type="SAM" id="MobiDB-lite"/>
    </source>
</evidence>
<dbReference type="InterPro" id="IPR016162">
    <property type="entry name" value="Ald_DH_N"/>
</dbReference>
<comment type="function">
    <text evidence="1">LuxC is the fatty acid reductase enzyme responsible for synthesis of the aldehyde substrate for the luminescent reaction catalyzed by luciferase.</text>
</comment>
<evidence type="ECO:0000256" key="8">
    <source>
        <dbReference type="ARBA" id="ARBA00049412"/>
    </source>
</evidence>
<evidence type="ECO:0000256" key="3">
    <source>
        <dbReference type="ARBA" id="ARBA00010915"/>
    </source>
</evidence>
<feature type="compositionally biased region" description="Basic and acidic residues" evidence="9">
    <location>
        <begin position="85"/>
        <end position="100"/>
    </location>
</feature>
<comment type="pathway">
    <text evidence="2">Lipid metabolism; fatty acid reduction for biolumincescence.</text>
</comment>
<comment type="similarity">
    <text evidence="3">Belongs to the LuxC family.</text>
</comment>
<keyword evidence="11" id="KW-1185">Reference proteome</keyword>
<name>A0ABN3CMX5_9ACTN</name>
<keyword evidence="6" id="KW-0560">Oxidoreductase</keyword>
<feature type="region of interest" description="Disordered" evidence="9">
    <location>
        <begin position="85"/>
        <end position="106"/>
    </location>
</feature>
<evidence type="ECO:0000313" key="10">
    <source>
        <dbReference type="EMBL" id="GAA2210776.1"/>
    </source>
</evidence>
<dbReference type="InterPro" id="IPR008670">
    <property type="entry name" value="CoA_reduct_LuxC"/>
</dbReference>
<evidence type="ECO:0000256" key="5">
    <source>
        <dbReference type="ARBA" id="ARBA00022857"/>
    </source>
</evidence>
<comment type="catalytic activity">
    <reaction evidence="8">
        <text>a long-chain fatty aldehyde + NADP(+) + CoA = a long-chain fatty acyl-CoA + NADPH + H(+)</text>
        <dbReference type="Rhea" id="RHEA:15437"/>
        <dbReference type="ChEBI" id="CHEBI:15378"/>
        <dbReference type="ChEBI" id="CHEBI:17176"/>
        <dbReference type="ChEBI" id="CHEBI:57287"/>
        <dbReference type="ChEBI" id="CHEBI:57783"/>
        <dbReference type="ChEBI" id="CHEBI:58349"/>
        <dbReference type="ChEBI" id="CHEBI:83139"/>
        <dbReference type="EC" id="1.2.1.50"/>
    </reaction>
</comment>
<reference evidence="10 11" key="1">
    <citation type="journal article" date="2019" name="Int. J. Syst. Evol. Microbiol.">
        <title>The Global Catalogue of Microorganisms (GCM) 10K type strain sequencing project: providing services to taxonomists for standard genome sequencing and annotation.</title>
        <authorList>
            <consortium name="The Broad Institute Genomics Platform"/>
            <consortium name="The Broad Institute Genome Sequencing Center for Infectious Disease"/>
            <person name="Wu L."/>
            <person name="Ma J."/>
        </authorList>
    </citation>
    <scope>NUCLEOTIDE SEQUENCE [LARGE SCALE GENOMIC DNA]</scope>
    <source>
        <strain evidence="10 11">JCM 16114</strain>
    </source>
</reference>
<protein>
    <recommendedName>
        <fullName evidence="4">long-chain-fatty-acyl-CoA reductase</fullName>
        <ecNumber evidence="4">1.2.1.50</ecNumber>
    </recommendedName>
</protein>
<keyword evidence="7" id="KW-0455">Luminescence</keyword>
<evidence type="ECO:0000256" key="7">
    <source>
        <dbReference type="ARBA" id="ARBA00023223"/>
    </source>
</evidence>
<dbReference type="Pfam" id="PF05893">
    <property type="entry name" value="LuxC"/>
    <property type="match status" value="1"/>
</dbReference>
<dbReference type="Gene3D" id="3.40.605.10">
    <property type="entry name" value="Aldehyde Dehydrogenase, Chain A, domain 1"/>
    <property type="match status" value="1"/>
</dbReference>
<dbReference type="Proteomes" id="UP001499843">
    <property type="component" value="Unassembled WGS sequence"/>
</dbReference>
<evidence type="ECO:0000256" key="4">
    <source>
        <dbReference type="ARBA" id="ARBA00013020"/>
    </source>
</evidence>
<dbReference type="RefSeq" id="WP_344482123.1">
    <property type="nucleotide sequence ID" value="NZ_BAAAQX010000017.1"/>
</dbReference>